<dbReference type="CDD" id="cd03451">
    <property type="entry name" value="FkbR2"/>
    <property type="match status" value="1"/>
</dbReference>
<comment type="caution">
    <text evidence="3">The sequence shown here is derived from an EMBL/GenBank/DDBJ whole genome shotgun (WGS) entry which is preliminary data.</text>
</comment>
<feature type="domain" description="MaoC-like" evidence="2">
    <location>
        <begin position="39"/>
        <end position="136"/>
    </location>
</feature>
<proteinExistence type="inferred from homology"/>
<dbReference type="Gene3D" id="3.10.129.10">
    <property type="entry name" value="Hotdog Thioesterase"/>
    <property type="match status" value="1"/>
</dbReference>
<organism evidence="3 4">
    <name type="scientific">Nocardia panacis</name>
    <dbReference type="NCBI Taxonomy" id="2340916"/>
    <lineage>
        <taxon>Bacteria</taxon>
        <taxon>Bacillati</taxon>
        <taxon>Actinomycetota</taxon>
        <taxon>Actinomycetes</taxon>
        <taxon>Mycobacteriales</taxon>
        <taxon>Nocardiaceae</taxon>
        <taxon>Nocardia</taxon>
    </lineage>
</organism>
<accession>A0A3A4KF34</accession>
<dbReference type="RefSeq" id="WP_120037783.1">
    <property type="nucleotide sequence ID" value="NZ_QZFU01000010.1"/>
</dbReference>
<gene>
    <name evidence="3" type="ORF">D5S18_03195</name>
</gene>
<comment type="similarity">
    <text evidence="1">Belongs to the enoyl-CoA hydratase/isomerase family.</text>
</comment>
<dbReference type="SUPFAM" id="SSF54637">
    <property type="entry name" value="Thioesterase/thiol ester dehydrase-isomerase"/>
    <property type="match status" value="1"/>
</dbReference>
<evidence type="ECO:0000313" key="4">
    <source>
        <dbReference type="Proteomes" id="UP000266677"/>
    </source>
</evidence>
<dbReference type="PANTHER" id="PTHR43664:SF1">
    <property type="entry name" value="BETA-METHYLMALYL-COA DEHYDRATASE"/>
    <property type="match status" value="1"/>
</dbReference>
<evidence type="ECO:0000313" key="3">
    <source>
        <dbReference type="EMBL" id="RJO79348.1"/>
    </source>
</evidence>
<dbReference type="PANTHER" id="PTHR43664">
    <property type="entry name" value="MONOAMINE OXIDASE-RELATED"/>
    <property type="match status" value="1"/>
</dbReference>
<protein>
    <submittedName>
        <fullName evidence="3">MaoC family dehydratase</fullName>
    </submittedName>
</protein>
<evidence type="ECO:0000256" key="1">
    <source>
        <dbReference type="ARBA" id="ARBA00005254"/>
    </source>
</evidence>
<dbReference type="OrthoDB" id="9796589at2"/>
<name>A0A3A4KF34_9NOCA</name>
<sequence>MNDPASARPVEIAAPPAFRRLSSNRFRENIGGGVTDFMPGMILEHRPARTVTDADVVLMGTFIGNQVPIHLDHEFARSSQWGQPLVCSLITLCLIGGMSTRFTSGLTVANLEWRHITLPAPVFVGDTLHAESEILSARLSGSRPHLGVITCATRGFKQTGDCVLRYERSFLVPADPGAVRAAADY</sequence>
<dbReference type="EMBL" id="QZFU01000010">
    <property type="protein sequence ID" value="RJO79348.1"/>
    <property type="molecule type" value="Genomic_DNA"/>
</dbReference>
<dbReference type="Pfam" id="PF01575">
    <property type="entry name" value="MaoC_dehydratas"/>
    <property type="match status" value="1"/>
</dbReference>
<keyword evidence="4" id="KW-1185">Reference proteome</keyword>
<reference evidence="3 4" key="1">
    <citation type="submission" date="2018-09" db="EMBL/GenBank/DDBJ databases">
        <title>YIM PH21274 draft genome.</title>
        <authorList>
            <person name="Miao C."/>
        </authorList>
    </citation>
    <scope>NUCLEOTIDE SEQUENCE [LARGE SCALE GENOMIC DNA]</scope>
    <source>
        <strain evidence="3 4">YIM PH 21724</strain>
    </source>
</reference>
<dbReference type="Proteomes" id="UP000266677">
    <property type="component" value="Unassembled WGS sequence"/>
</dbReference>
<dbReference type="InterPro" id="IPR052342">
    <property type="entry name" value="MCH/BMMD"/>
</dbReference>
<dbReference type="AlphaFoldDB" id="A0A3A4KF34"/>
<dbReference type="InterPro" id="IPR029069">
    <property type="entry name" value="HotDog_dom_sf"/>
</dbReference>
<dbReference type="InterPro" id="IPR002539">
    <property type="entry name" value="MaoC-like_dom"/>
</dbReference>
<evidence type="ECO:0000259" key="2">
    <source>
        <dbReference type="Pfam" id="PF01575"/>
    </source>
</evidence>